<evidence type="ECO:0000313" key="3">
    <source>
        <dbReference type="EMBL" id="SEK64958.1"/>
    </source>
</evidence>
<evidence type="ECO:0000256" key="2">
    <source>
        <dbReference type="SAM" id="Phobius"/>
    </source>
</evidence>
<dbReference type="STRING" id="188906.SAMN04488526_1147"/>
<dbReference type="AlphaFoldDB" id="A0A1H7IRD0"/>
<accession>A0A1H7IRD0</accession>
<keyword evidence="2" id="KW-1133">Transmembrane helix</keyword>
<name>A0A1H7IRD0_9RHOB</name>
<feature type="compositionally biased region" description="Acidic residues" evidence="1">
    <location>
        <begin position="88"/>
        <end position="104"/>
    </location>
</feature>
<dbReference type="EMBL" id="FNZQ01000001">
    <property type="protein sequence ID" value="SEK64958.1"/>
    <property type="molecule type" value="Genomic_DNA"/>
</dbReference>
<protein>
    <submittedName>
        <fullName evidence="3">Uncharacterized protein</fullName>
    </submittedName>
</protein>
<organism evidence="3 4">
    <name type="scientific">Jannaschia helgolandensis</name>
    <dbReference type="NCBI Taxonomy" id="188906"/>
    <lineage>
        <taxon>Bacteria</taxon>
        <taxon>Pseudomonadati</taxon>
        <taxon>Pseudomonadota</taxon>
        <taxon>Alphaproteobacteria</taxon>
        <taxon>Rhodobacterales</taxon>
        <taxon>Roseobacteraceae</taxon>
        <taxon>Jannaschia</taxon>
    </lineage>
</organism>
<dbReference type="Proteomes" id="UP000199283">
    <property type="component" value="Unassembled WGS sequence"/>
</dbReference>
<evidence type="ECO:0000256" key="1">
    <source>
        <dbReference type="SAM" id="MobiDB-lite"/>
    </source>
</evidence>
<dbReference type="Pfam" id="PF20506">
    <property type="entry name" value="DUF6732"/>
    <property type="match status" value="1"/>
</dbReference>
<dbReference type="RefSeq" id="WP_092760528.1">
    <property type="nucleotide sequence ID" value="NZ_FNZQ01000001.1"/>
</dbReference>
<feature type="transmembrane region" description="Helical" evidence="2">
    <location>
        <begin position="64"/>
        <end position="80"/>
    </location>
</feature>
<keyword evidence="2" id="KW-0472">Membrane</keyword>
<evidence type="ECO:0000313" key="4">
    <source>
        <dbReference type="Proteomes" id="UP000199283"/>
    </source>
</evidence>
<keyword evidence="4" id="KW-1185">Reference proteome</keyword>
<proteinExistence type="predicted"/>
<sequence length="104" mass="10916">MPTQHGGNTRYRLRDPDIGGISAAKGPPMRFLALFSLTPLLLAQPAQAHVGHISDLGGHDHWALGIGLGVIVGAAVLGWIKGAPDAKADEEETSESPEEEEQTA</sequence>
<keyword evidence="2" id="KW-0812">Transmembrane</keyword>
<dbReference type="InterPro" id="IPR046619">
    <property type="entry name" value="DUF6732"/>
</dbReference>
<gene>
    <name evidence="3" type="ORF">SAMN04488526_1147</name>
</gene>
<feature type="region of interest" description="Disordered" evidence="1">
    <location>
        <begin position="84"/>
        <end position="104"/>
    </location>
</feature>
<reference evidence="3 4" key="1">
    <citation type="submission" date="2016-10" db="EMBL/GenBank/DDBJ databases">
        <authorList>
            <person name="de Groot N.N."/>
        </authorList>
    </citation>
    <scope>NUCLEOTIDE SEQUENCE [LARGE SCALE GENOMIC DNA]</scope>
    <source>
        <strain evidence="3 4">DSM 14858</strain>
    </source>
</reference>